<keyword evidence="4" id="KW-0143">Chaperone</keyword>
<dbReference type="PANTHER" id="PTHR22977">
    <property type="entry name" value="COX ASSEMBLY MITOCHONDRIAL PROTEIN"/>
    <property type="match status" value="1"/>
</dbReference>
<proteinExistence type="inferred from homology"/>
<dbReference type="InterPro" id="IPR013892">
    <property type="entry name" value="Cyt_c_biogenesis_Cmc1-like"/>
</dbReference>
<organism evidence="5 6">
    <name type="scientific">Dispira parvispora</name>
    <dbReference type="NCBI Taxonomy" id="1520584"/>
    <lineage>
        <taxon>Eukaryota</taxon>
        <taxon>Fungi</taxon>
        <taxon>Fungi incertae sedis</taxon>
        <taxon>Zoopagomycota</taxon>
        <taxon>Kickxellomycotina</taxon>
        <taxon>Dimargaritomycetes</taxon>
        <taxon>Dimargaritales</taxon>
        <taxon>Dimargaritaceae</taxon>
        <taxon>Dispira</taxon>
    </lineage>
</organism>
<dbReference type="OrthoDB" id="532630at2759"/>
<keyword evidence="4" id="KW-0999">Mitochondrion inner membrane</keyword>
<dbReference type="AlphaFoldDB" id="A0A9W8E5N8"/>
<dbReference type="PROSITE" id="PS51808">
    <property type="entry name" value="CHCH"/>
    <property type="match status" value="1"/>
</dbReference>
<comment type="similarity">
    <text evidence="1 4">Belongs to the CMC family.</text>
</comment>
<sequence>MHPQLSEHKTPQCADLIQALHTCHQEKTISKFFGTCNDVKNQLTLCLRADRKDRTKRSLELARKKRADLEKLWKEFDEAE</sequence>
<dbReference type="Pfam" id="PF08583">
    <property type="entry name" value="Cmc1"/>
    <property type="match status" value="1"/>
</dbReference>
<keyword evidence="6" id="KW-1185">Reference proteome</keyword>
<keyword evidence="4" id="KW-0472">Membrane</keyword>
<evidence type="ECO:0000256" key="4">
    <source>
        <dbReference type="RuleBase" id="RU364104"/>
    </source>
</evidence>
<evidence type="ECO:0000313" key="6">
    <source>
        <dbReference type="Proteomes" id="UP001150925"/>
    </source>
</evidence>
<comment type="caution">
    <text evidence="5">The sequence shown here is derived from an EMBL/GenBank/DDBJ whole genome shotgun (WGS) entry which is preliminary data.</text>
</comment>
<evidence type="ECO:0000256" key="2">
    <source>
        <dbReference type="ARBA" id="ARBA00023128"/>
    </source>
</evidence>
<dbReference type="GO" id="GO:0005743">
    <property type="term" value="C:mitochondrial inner membrane"/>
    <property type="evidence" value="ECO:0007669"/>
    <property type="project" value="UniProtKB-SubCell"/>
</dbReference>
<accession>A0A9W8E5N8</accession>
<keyword evidence="3" id="KW-1015">Disulfide bond</keyword>
<comment type="subcellular location">
    <subcellularLocation>
        <location evidence="4">Mitochondrion inner membrane</location>
    </subcellularLocation>
</comment>
<protein>
    <recommendedName>
        <fullName evidence="4">COX assembly mitochondrial protein</fullName>
    </recommendedName>
</protein>
<keyword evidence="2 4" id="KW-0496">Mitochondrion</keyword>
<comment type="function">
    <text evidence="4">Required for mitochondrial cytochrome c oxidase (COX) assembly and respiration.</text>
</comment>
<evidence type="ECO:0000256" key="3">
    <source>
        <dbReference type="ARBA" id="ARBA00023157"/>
    </source>
</evidence>
<dbReference type="Proteomes" id="UP001150925">
    <property type="component" value="Unassembled WGS sequence"/>
</dbReference>
<dbReference type="PANTHER" id="PTHR22977:SF1">
    <property type="entry name" value="COX ASSEMBLY MITOCHONDRIAL PROTEIN 2 HOMOLOG"/>
    <property type="match status" value="1"/>
</dbReference>
<reference evidence="5" key="1">
    <citation type="submission" date="2022-07" db="EMBL/GenBank/DDBJ databases">
        <title>Phylogenomic reconstructions and comparative analyses of Kickxellomycotina fungi.</title>
        <authorList>
            <person name="Reynolds N.K."/>
            <person name="Stajich J.E."/>
            <person name="Barry K."/>
            <person name="Grigoriev I.V."/>
            <person name="Crous P."/>
            <person name="Smith M.E."/>
        </authorList>
    </citation>
    <scope>NUCLEOTIDE SEQUENCE</scope>
    <source>
        <strain evidence="5">RSA 1196</strain>
    </source>
</reference>
<name>A0A9W8E5N8_9FUNG</name>
<evidence type="ECO:0000313" key="5">
    <source>
        <dbReference type="EMBL" id="KAJ1958071.1"/>
    </source>
</evidence>
<dbReference type="EMBL" id="JANBPY010001841">
    <property type="protein sequence ID" value="KAJ1958071.1"/>
    <property type="molecule type" value="Genomic_DNA"/>
</dbReference>
<gene>
    <name evidence="5" type="ORF">IWQ62_004962</name>
</gene>
<evidence type="ECO:0000256" key="1">
    <source>
        <dbReference type="ARBA" id="ARBA00007347"/>
    </source>
</evidence>